<evidence type="ECO:0000313" key="3">
    <source>
        <dbReference type="Proteomes" id="UP001208689"/>
    </source>
</evidence>
<name>A0ABY6HJQ6_9ARCH</name>
<organism evidence="2 3">
    <name type="scientific">Candidatus Lokiarchaeum ossiferum</name>
    <dbReference type="NCBI Taxonomy" id="2951803"/>
    <lineage>
        <taxon>Archaea</taxon>
        <taxon>Promethearchaeati</taxon>
        <taxon>Promethearchaeota</taxon>
        <taxon>Promethearchaeia</taxon>
        <taxon>Promethearchaeales</taxon>
        <taxon>Promethearchaeaceae</taxon>
        <taxon>Candidatus Lokiarchaeum</taxon>
    </lineage>
</organism>
<protein>
    <recommendedName>
        <fullName evidence="4">Peptidase M48 domain-containing protein</fullName>
    </recommendedName>
</protein>
<evidence type="ECO:0000256" key="1">
    <source>
        <dbReference type="SAM" id="Phobius"/>
    </source>
</evidence>
<keyword evidence="1" id="KW-0472">Membrane</keyword>
<dbReference type="EMBL" id="CP104013">
    <property type="protein sequence ID" value="UYP43748.1"/>
    <property type="molecule type" value="Genomic_DNA"/>
</dbReference>
<gene>
    <name evidence="2" type="ORF">NEF87_000033</name>
</gene>
<reference evidence="2" key="1">
    <citation type="submission" date="2022-09" db="EMBL/GenBank/DDBJ databases">
        <title>Actin cytoskeleton and complex cell architecture in an #Asgard archaeon.</title>
        <authorList>
            <person name="Ponce Toledo R.I."/>
            <person name="Schleper C."/>
            <person name="Rodrigues Oliveira T."/>
            <person name="Wollweber F."/>
            <person name="Xu J."/>
            <person name="Rittmann S."/>
            <person name="Klingl A."/>
            <person name="Pilhofer M."/>
        </authorList>
    </citation>
    <scope>NUCLEOTIDE SEQUENCE</scope>
    <source>
        <strain evidence="2">B-35</strain>
    </source>
</reference>
<keyword evidence="1" id="KW-0812">Transmembrane</keyword>
<dbReference type="Proteomes" id="UP001208689">
    <property type="component" value="Chromosome"/>
</dbReference>
<feature type="transmembrane region" description="Helical" evidence="1">
    <location>
        <begin position="39"/>
        <end position="59"/>
    </location>
</feature>
<evidence type="ECO:0000313" key="2">
    <source>
        <dbReference type="EMBL" id="UYP43748.1"/>
    </source>
</evidence>
<accession>A0ABY6HJQ6</accession>
<keyword evidence="3" id="KW-1185">Reference proteome</keyword>
<proteinExistence type="predicted"/>
<feature type="transmembrane region" description="Helical" evidence="1">
    <location>
        <begin position="65"/>
        <end position="84"/>
    </location>
</feature>
<evidence type="ECO:0008006" key="4">
    <source>
        <dbReference type="Google" id="ProtNLM"/>
    </source>
</evidence>
<keyword evidence="1" id="KW-1133">Transmembrane helix</keyword>
<sequence>MPDLPFDSKIAVDSVTESDSKDIFILENYAKRTEVTQRGGGGIVSVVIIAIMLLAYSFFVNEFPILRTILIVFFLLLLVYLIIARFTNIISESMHFILSKQLFSPFHYIILKYRYHVISHKTLRQKTFAPYNEVNQSFFILLLKYLANNPSYLHQLGPKVQQLIIRCKEKNYDLSALNDVFDYYTYTTEELLNQYLNHHPVSANRRERIIYEADMTDRHLLERELPVSDPLLKEIYDHDHIGLTNGFGILK</sequence>